<dbReference type="SUPFAM" id="SSF89733">
    <property type="entry name" value="L-sulfolactate dehydrogenase-like"/>
    <property type="match status" value="1"/>
</dbReference>
<dbReference type="InterPro" id="IPR043143">
    <property type="entry name" value="Mal/L-sulf/L-lact_DH-like_NADP"/>
</dbReference>
<evidence type="ECO:0000256" key="1">
    <source>
        <dbReference type="ARBA" id="ARBA00006056"/>
    </source>
</evidence>
<dbReference type="InterPro" id="IPR036111">
    <property type="entry name" value="Mal/L-sulfo/L-lacto_DH-like_sf"/>
</dbReference>
<name>A0AA39LFH1_9BILA</name>
<dbReference type="EMBL" id="JAUCMV010000005">
    <property type="protein sequence ID" value="KAK0395342.1"/>
    <property type="molecule type" value="Genomic_DNA"/>
</dbReference>
<dbReference type="GO" id="GO:0016491">
    <property type="term" value="F:oxidoreductase activity"/>
    <property type="evidence" value="ECO:0007669"/>
    <property type="project" value="UniProtKB-KW"/>
</dbReference>
<dbReference type="Gene3D" id="3.30.1370.60">
    <property type="entry name" value="Hypothetical oxidoreductase yiak, domain 2"/>
    <property type="match status" value="1"/>
</dbReference>
<sequence>MITTSAGTVRMFAIGRLISPITCLQKATTSVDGFIPSRTANRGLRTMASPGDKVVAVDEVKRFIVDCMTKVGTDRSHSEQLADVLVCGDHRGHYSHGLNRLDMYVRDVDKKVCNGSGSPTILKEKAASAWVDGNNLLGPVVGNFCMDLAMKKAREAGVGWVVAKGSNHFGIAGWYTLKSIEQGLIGMSFTNTSPIMYPTRSSKAALGTNPLSLGAAGVNGDSFVLDMATTTVAIGKVELASRKEQPVPDSWGVRSGGEVSNDPTQILQGGGLLPLGGTELAGGYKGFGLAALVEVFCGILGGAHWGPHVRKWMSTAADADLGQCFIAIDPEAFAPGFAERMQEFMDTMRGLPPTEGEKTVQVAGDPERMHIELVEKLGGIPYHPNQIIFGKEFAERMGVEPMKVLMEV</sequence>
<keyword evidence="4" id="KW-1185">Reference proteome</keyword>
<dbReference type="Proteomes" id="UP001175271">
    <property type="component" value="Unassembled WGS sequence"/>
</dbReference>
<accession>A0AA39LFH1</accession>
<protein>
    <recommendedName>
        <fullName evidence="5">Malate dehydrogenase</fullName>
    </recommendedName>
</protein>
<comment type="caution">
    <text evidence="3">The sequence shown here is derived from an EMBL/GenBank/DDBJ whole genome shotgun (WGS) entry which is preliminary data.</text>
</comment>
<dbReference type="PANTHER" id="PTHR11091:SF0">
    <property type="entry name" value="MALATE DEHYDROGENASE"/>
    <property type="match status" value="1"/>
</dbReference>
<evidence type="ECO:0008006" key="5">
    <source>
        <dbReference type="Google" id="ProtNLM"/>
    </source>
</evidence>
<dbReference type="Gene3D" id="1.10.1530.10">
    <property type="match status" value="1"/>
</dbReference>
<evidence type="ECO:0000313" key="3">
    <source>
        <dbReference type="EMBL" id="KAK0395342.1"/>
    </source>
</evidence>
<reference evidence="3" key="1">
    <citation type="submission" date="2023-06" db="EMBL/GenBank/DDBJ databases">
        <title>Genomic analysis of the entomopathogenic nematode Steinernema hermaphroditum.</title>
        <authorList>
            <person name="Schwarz E.M."/>
            <person name="Heppert J.K."/>
            <person name="Baniya A."/>
            <person name="Schwartz H.T."/>
            <person name="Tan C.-H."/>
            <person name="Antoshechkin I."/>
            <person name="Sternberg P.W."/>
            <person name="Goodrich-Blair H."/>
            <person name="Dillman A.R."/>
        </authorList>
    </citation>
    <scope>NUCLEOTIDE SEQUENCE</scope>
    <source>
        <strain evidence="3">PS9179</strain>
        <tissue evidence="3">Whole animal</tissue>
    </source>
</reference>
<dbReference type="PANTHER" id="PTHR11091">
    <property type="entry name" value="OXIDOREDUCTASE-RELATED"/>
    <property type="match status" value="1"/>
</dbReference>
<evidence type="ECO:0000256" key="2">
    <source>
        <dbReference type="ARBA" id="ARBA00023002"/>
    </source>
</evidence>
<keyword evidence="2" id="KW-0560">Oxidoreductase</keyword>
<dbReference type="AlphaFoldDB" id="A0AA39LFH1"/>
<dbReference type="InterPro" id="IPR043144">
    <property type="entry name" value="Mal/L-sulf/L-lact_DH-like_ah"/>
</dbReference>
<organism evidence="3 4">
    <name type="scientific">Steinernema hermaphroditum</name>
    <dbReference type="NCBI Taxonomy" id="289476"/>
    <lineage>
        <taxon>Eukaryota</taxon>
        <taxon>Metazoa</taxon>
        <taxon>Ecdysozoa</taxon>
        <taxon>Nematoda</taxon>
        <taxon>Chromadorea</taxon>
        <taxon>Rhabditida</taxon>
        <taxon>Tylenchina</taxon>
        <taxon>Panagrolaimomorpha</taxon>
        <taxon>Strongyloidoidea</taxon>
        <taxon>Steinernematidae</taxon>
        <taxon>Steinernema</taxon>
    </lineage>
</organism>
<dbReference type="Pfam" id="PF02615">
    <property type="entry name" value="Ldh_2"/>
    <property type="match status" value="1"/>
</dbReference>
<dbReference type="InterPro" id="IPR003767">
    <property type="entry name" value="Malate/L-lactate_DH-like"/>
</dbReference>
<proteinExistence type="inferred from homology"/>
<gene>
    <name evidence="3" type="ORF">QR680_001240</name>
</gene>
<comment type="similarity">
    <text evidence="1">Belongs to the LDH2/MDH2 oxidoreductase family.</text>
</comment>
<evidence type="ECO:0000313" key="4">
    <source>
        <dbReference type="Proteomes" id="UP001175271"/>
    </source>
</evidence>